<evidence type="ECO:0000256" key="6">
    <source>
        <dbReference type="ARBA" id="ARBA00023136"/>
    </source>
</evidence>
<evidence type="ECO:0000256" key="7">
    <source>
        <dbReference type="SAM" id="Phobius"/>
    </source>
</evidence>
<dbReference type="RefSeq" id="WP_118865058.1">
    <property type="nucleotide sequence ID" value="NZ_QWLV01000009.1"/>
</dbReference>
<evidence type="ECO:0000256" key="2">
    <source>
        <dbReference type="ARBA" id="ARBA00006448"/>
    </source>
</evidence>
<dbReference type="Pfam" id="PF04239">
    <property type="entry name" value="DUF421"/>
    <property type="match status" value="1"/>
</dbReference>
<evidence type="ECO:0000256" key="5">
    <source>
        <dbReference type="ARBA" id="ARBA00022989"/>
    </source>
</evidence>
<comment type="subcellular location">
    <subcellularLocation>
        <location evidence="1">Cell membrane</location>
        <topology evidence="1">Multi-pass membrane protein</topology>
    </subcellularLocation>
</comment>
<dbReference type="InterPro" id="IPR007353">
    <property type="entry name" value="DUF421"/>
</dbReference>
<dbReference type="Proteomes" id="UP000266693">
    <property type="component" value="Unassembled WGS sequence"/>
</dbReference>
<organism evidence="10 11">
    <name type="scientific">Sphingomonas gilva</name>
    <dbReference type="NCBI Taxonomy" id="2305907"/>
    <lineage>
        <taxon>Bacteria</taxon>
        <taxon>Pseudomonadati</taxon>
        <taxon>Pseudomonadota</taxon>
        <taxon>Alphaproteobacteria</taxon>
        <taxon>Sphingomonadales</taxon>
        <taxon>Sphingomonadaceae</taxon>
        <taxon>Sphingomonas</taxon>
    </lineage>
</organism>
<dbReference type="Gene3D" id="3.30.240.20">
    <property type="entry name" value="bsu07140 like domains"/>
    <property type="match status" value="1"/>
</dbReference>
<evidence type="ECO:0000256" key="3">
    <source>
        <dbReference type="ARBA" id="ARBA00022475"/>
    </source>
</evidence>
<accession>A0A396RMS8</accession>
<keyword evidence="5 7" id="KW-1133">Transmembrane helix</keyword>
<protein>
    <submittedName>
        <fullName evidence="10">DUF421 domain-containing protein</fullName>
    </submittedName>
</protein>
<dbReference type="GO" id="GO:0005886">
    <property type="term" value="C:plasma membrane"/>
    <property type="evidence" value="ECO:0007669"/>
    <property type="project" value="UniProtKB-SubCell"/>
</dbReference>
<keyword evidence="6 7" id="KW-0472">Membrane</keyword>
<comment type="similarity">
    <text evidence="2">Belongs to the UPF0702 family.</text>
</comment>
<evidence type="ECO:0000313" key="10">
    <source>
        <dbReference type="EMBL" id="RHW16452.1"/>
    </source>
</evidence>
<evidence type="ECO:0000256" key="1">
    <source>
        <dbReference type="ARBA" id="ARBA00004651"/>
    </source>
</evidence>
<feature type="domain" description="YetF C-terminal" evidence="8">
    <location>
        <begin position="78"/>
        <end position="147"/>
    </location>
</feature>
<feature type="domain" description="YetF-like N-terminal transmembrane" evidence="9">
    <location>
        <begin position="2"/>
        <end position="71"/>
    </location>
</feature>
<dbReference type="PANTHER" id="PTHR34582">
    <property type="entry name" value="UPF0702 TRANSMEMBRANE PROTEIN YCAP"/>
    <property type="match status" value="1"/>
</dbReference>
<comment type="caution">
    <text evidence="10">The sequence shown here is derived from an EMBL/GenBank/DDBJ whole genome shotgun (WGS) entry which is preliminary data.</text>
</comment>
<dbReference type="EMBL" id="QWLV01000009">
    <property type="protein sequence ID" value="RHW16452.1"/>
    <property type="molecule type" value="Genomic_DNA"/>
</dbReference>
<reference evidence="10 11" key="1">
    <citation type="submission" date="2018-08" db="EMBL/GenBank/DDBJ databases">
        <title>The multiple taxonomic identification of Sphingomonas gilva.</title>
        <authorList>
            <person name="Zhu D."/>
            <person name="Zheng S."/>
        </authorList>
    </citation>
    <scope>NUCLEOTIDE SEQUENCE [LARGE SCALE GENOMIC DNA]</scope>
    <source>
        <strain evidence="10 11">ZDH117</strain>
    </source>
</reference>
<dbReference type="InterPro" id="IPR048454">
    <property type="entry name" value="YetF_N"/>
</dbReference>
<evidence type="ECO:0000256" key="4">
    <source>
        <dbReference type="ARBA" id="ARBA00022692"/>
    </source>
</evidence>
<evidence type="ECO:0000313" key="11">
    <source>
        <dbReference type="Proteomes" id="UP000266693"/>
    </source>
</evidence>
<proteinExistence type="inferred from homology"/>
<evidence type="ECO:0000259" key="8">
    <source>
        <dbReference type="Pfam" id="PF04239"/>
    </source>
</evidence>
<gene>
    <name evidence="10" type="ORF">D1610_15210</name>
</gene>
<name>A0A396RMS8_9SPHN</name>
<keyword evidence="4 7" id="KW-0812">Transmembrane</keyword>
<dbReference type="PANTHER" id="PTHR34582:SF6">
    <property type="entry name" value="UPF0702 TRANSMEMBRANE PROTEIN YCAP"/>
    <property type="match status" value="1"/>
</dbReference>
<dbReference type="OrthoDB" id="9793799at2"/>
<evidence type="ECO:0000259" key="9">
    <source>
        <dbReference type="Pfam" id="PF20730"/>
    </source>
</evidence>
<keyword evidence="3" id="KW-1003">Cell membrane</keyword>
<feature type="transmembrane region" description="Helical" evidence="7">
    <location>
        <begin position="58"/>
        <end position="77"/>
    </location>
</feature>
<keyword evidence="11" id="KW-1185">Reference proteome</keyword>
<dbReference type="InterPro" id="IPR023090">
    <property type="entry name" value="UPF0702_alpha/beta_dom_sf"/>
</dbReference>
<dbReference type="AlphaFoldDB" id="A0A396RMS8"/>
<sequence length="161" mass="17861">MDIVLRATFMFLVVFALLRLLGKRELAQMTPFELVSLIVIGDLIQQGITHNDFSVTGATLAIATFAFWSVLLGWITYRWPRVRDALEGTPRVIIRHGELLRDNLRGSRITPGEVESEMRLAGIARMDDVAWAIVEPQGKISFIGRGKDEGGQPPAEDTQAG</sequence>
<dbReference type="Pfam" id="PF20730">
    <property type="entry name" value="YetF_N"/>
    <property type="match status" value="1"/>
</dbReference>